<accession>A0A251XV25</accession>
<sequence length="327" mass="34602">MRTVVDRPPASGERSWDLWTTTARVVVQSPDPRALDAAVAAVHRVTSAIDRACSRFRPDSELMARAADLDRGCTVSPLLADLMRTALGAAEATDGDVDPTLGAELISLGCDLDRRGAAPRPVAHGDGRRAASGLPRGSAERTPRWRDVELRGTRLRIPAGVVVDLGATAKAWTADRAAEHAAAASGAAVLVSLGGDIATAGDGPAEGWQVLVKDADEDPAQVVSLRSGWAVATSSTRRRRWEHDGTPVHHILDPRWGVPAAPLWRSVTVASATCVGANTWSTAAVVRGSRAVRDLSSRCLAARLVAADRTVIRTPLWPEDRGDARMP</sequence>
<proteinExistence type="predicted"/>
<evidence type="ECO:0000256" key="11">
    <source>
        <dbReference type="SAM" id="MobiDB-lite"/>
    </source>
</evidence>
<keyword evidence="5" id="KW-0808">Transferase</keyword>
<comment type="caution">
    <text evidence="12">The sequence shown here is derived from an EMBL/GenBank/DDBJ whole genome shotgun (WGS) entry which is preliminary data.</text>
</comment>
<dbReference type="SUPFAM" id="SSF143631">
    <property type="entry name" value="ApbE-like"/>
    <property type="match status" value="1"/>
</dbReference>
<comment type="cofactor">
    <cofactor evidence="1">
        <name>Mg(2+)</name>
        <dbReference type="ChEBI" id="CHEBI:18420"/>
    </cofactor>
</comment>
<evidence type="ECO:0000256" key="8">
    <source>
        <dbReference type="ARBA" id="ARBA00022842"/>
    </source>
</evidence>
<name>A0A251XV25_9MICO</name>
<dbReference type="Pfam" id="PF02424">
    <property type="entry name" value="ApbE"/>
    <property type="match status" value="1"/>
</dbReference>
<dbReference type="Gene3D" id="3.10.520.10">
    <property type="entry name" value="ApbE-like domains"/>
    <property type="match status" value="1"/>
</dbReference>
<keyword evidence="12" id="KW-0449">Lipoprotein</keyword>
<reference evidence="12 13" key="1">
    <citation type="submission" date="2016-08" db="EMBL/GenBank/DDBJ databases">
        <title>Genome sequence of Clavibacter michiganensis spp. strain CASJ009.</title>
        <authorList>
            <person name="Thapa S.P."/>
            <person name="Coaker G."/>
        </authorList>
    </citation>
    <scope>NUCLEOTIDE SEQUENCE [LARGE SCALE GENOMIC DNA]</scope>
    <source>
        <strain evidence="12">CASJ009</strain>
    </source>
</reference>
<evidence type="ECO:0000256" key="7">
    <source>
        <dbReference type="ARBA" id="ARBA00022827"/>
    </source>
</evidence>
<dbReference type="InterPro" id="IPR024932">
    <property type="entry name" value="ApbE"/>
</dbReference>
<evidence type="ECO:0000313" key="12">
    <source>
        <dbReference type="EMBL" id="OUE09113.1"/>
    </source>
</evidence>
<evidence type="ECO:0000256" key="3">
    <source>
        <dbReference type="ARBA" id="ARBA00016337"/>
    </source>
</evidence>
<protein>
    <recommendedName>
        <fullName evidence="3">FAD:protein FMN transferase</fullName>
        <ecNumber evidence="2">2.7.1.180</ecNumber>
    </recommendedName>
    <alternativeName>
        <fullName evidence="9">Flavin transferase</fullName>
    </alternativeName>
</protein>
<keyword evidence="4" id="KW-0285">Flavoprotein</keyword>
<dbReference type="EMBL" id="MDHJ01000001">
    <property type="protein sequence ID" value="OUE09113.1"/>
    <property type="molecule type" value="Genomic_DNA"/>
</dbReference>
<dbReference type="GO" id="GO:0046872">
    <property type="term" value="F:metal ion binding"/>
    <property type="evidence" value="ECO:0007669"/>
    <property type="project" value="UniProtKB-KW"/>
</dbReference>
<evidence type="ECO:0000256" key="4">
    <source>
        <dbReference type="ARBA" id="ARBA00022630"/>
    </source>
</evidence>
<dbReference type="AlphaFoldDB" id="A0A251XV25"/>
<keyword evidence="8" id="KW-0460">Magnesium</keyword>
<dbReference type="PANTHER" id="PTHR30040">
    <property type="entry name" value="THIAMINE BIOSYNTHESIS LIPOPROTEIN APBE"/>
    <property type="match status" value="1"/>
</dbReference>
<evidence type="ECO:0000256" key="9">
    <source>
        <dbReference type="ARBA" id="ARBA00031306"/>
    </source>
</evidence>
<dbReference type="InterPro" id="IPR003374">
    <property type="entry name" value="ApbE-like_sf"/>
</dbReference>
<evidence type="ECO:0000313" key="13">
    <source>
        <dbReference type="Proteomes" id="UP000195106"/>
    </source>
</evidence>
<keyword evidence="7" id="KW-0274">FAD</keyword>
<evidence type="ECO:0000256" key="1">
    <source>
        <dbReference type="ARBA" id="ARBA00001946"/>
    </source>
</evidence>
<dbReference type="Proteomes" id="UP000195106">
    <property type="component" value="Unassembled WGS sequence"/>
</dbReference>
<evidence type="ECO:0000256" key="6">
    <source>
        <dbReference type="ARBA" id="ARBA00022723"/>
    </source>
</evidence>
<organism evidence="12 13">
    <name type="scientific">Clavibacter michiganensis</name>
    <dbReference type="NCBI Taxonomy" id="28447"/>
    <lineage>
        <taxon>Bacteria</taxon>
        <taxon>Bacillati</taxon>
        <taxon>Actinomycetota</taxon>
        <taxon>Actinomycetes</taxon>
        <taxon>Micrococcales</taxon>
        <taxon>Microbacteriaceae</taxon>
        <taxon>Clavibacter</taxon>
    </lineage>
</organism>
<feature type="region of interest" description="Disordered" evidence="11">
    <location>
        <begin position="117"/>
        <end position="142"/>
    </location>
</feature>
<evidence type="ECO:0000256" key="2">
    <source>
        <dbReference type="ARBA" id="ARBA00011955"/>
    </source>
</evidence>
<comment type="catalytic activity">
    <reaction evidence="10">
        <text>L-threonyl-[protein] + FAD = FMN-L-threonyl-[protein] + AMP + H(+)</text>
        <dbReference type="Rhea" id="RHEA:36847"/>
        <dbReference type="Rhea" id="RHEA-COMP:11060"/>
        <dbReference type="Rhea" id="RHEA-COMP:11061"/>
        <dbReference type="ChEBI" id="CHEBI:15378"/>
        <dbReference type="ChEBI" id="CHEBI:30013"/>
        <dbReference type="ChEBI" id="CHEBI:57692"/>
        <dbReference type="ChEBI" id="CHEBI:74257"/>
        <dbReference type="ChEBI" id="CHEBI:456215"/>
        <dbReference type="EC" id="2.7.1.180"/>
    </reaction>
</comment>
<dbReference type="GO" id="GO:0016740">
    <property type="term" value="F:transferase activity"/>
    <property type="evidence" value="ECO:0007669"/>
    <property type="project" value="UniProtKB-KW"/>
</dbReference>
<dbReference type="EC" id="2.7.1.180" evidence="2"/>
<keyword evidence="6" id="KW-0479">Metal-binding</keyword>
<gene>
    <name evidence="12" type="primary">apbE</name>
    <name evidence="12" type="ORF">CMsap09_09225</name>
</gene>
<dbReference type="PANTHER" id="PTHR30040:SF2">
    <property type="entry name" value="FAD:PROTEIN FMN TRANSFERASE"/>
    <property type="match status" value="1"/>
</dbReference>
<evidence type="ECO:0000256" key="5">
    <source>
        <dbReference type="ARBA" id="ARBA00022679"/>
    </source>
</evidence>
<evidence type="ECO:0000256" key="10">
    <source>
        <dbReference type="ARBA" id="ARBA00048540"/>
    </source>
</evidence>